<dbReference type="Proteomes" id="UP000238937">
    <property type="component" value="Unassembled WGS sequence"/>
</dbReference>
<protein>
    <submittedName>
        <fullName evidence="1">Uncharacterized protein</fullName>
    </submittedName>
</protein>
<accession>A0A2T1GFI9</accession>
<dbReference type="RefSeq" id="WP_106304751.1">
    <property type="nucleotide sequence ID" value="NZ_PVWO01000131.1"/>
</dbReference>
<sequence>MNYLPVCNYNVANWCDARDRQIPQQVTPVVGNLPTTCPVKSTELSNLLVRDLPSYANRLIQQRRKRTDTLYSSIVAASEPELKPIEIVSREYSTQFPQAAPTQVFITTLEDQYTGSRVAKIQQFHWLFIAQTRLGWRLVSIYTRTGGFPIATTLISPPIESSKTIVGEAIAIWLNDCYLGKIRA</sequence>
<evidence type="ECO:0000313" key="1">
    <source>
        <dbReference type="EMBL" id="PSB56346.1"/>
    </source>
</evidence>
<dbReference type="OrthoDB" id="424179at2"/>
<reference evidence="1 2" key="1">
    <citation type="submission" date="2018-03" db="EMBL/GenBank/DDBJ databases">
        <title>The ancient ancestry and fast evolution of plastids.</title>
        <authorList>
            <person name="Moore K.R."/>
            <person name="Magnabosco C."/>
            <person name="Momper L."/>
            <person name="Gold D.A."/>
            <person name="Bosak T."/>
            <person name="Fournier G.P."/>
        </authorList>
    </citation>
    <scope>NUCLEOTIDE SEQUENCE [LARGE SCALE GENOMIC DNA]</scope>
    <source>
        <strain evidence="1 2">CCALA 037</strain>
    </source>
</reference>
<comment type="caution">
    <text evidence="1">The sequence shown here is derived from an EMBL/GenBank/DDBJ whole genome shotgun (WGS) entry which is preliminary data.</text>
</comment>
<gene>
    <name evidence="1" type="ORF">C7B77_12195</name>
</gene>
<proteinExistence type="predicted"/>
<dbReference type="AlphaFoldDB" id="A0A2T1GFI9"/>
<keyword evidence="2" id="KW-1185">Reference proteome</keyword>
<dbReference type="EMBL" id="PVWO01000131">
    <property type="protein sequence ID" value="PSB56346.1"/>
    <property type="molecule type" value="Genomic_DNA"/>
</dbReference>
<organism evidence="1 2">
    <name type="scientific">Chamaesiphon polymorphus CCALA 037</name>
    <dbReference type="NCBI Taxonomy" id="2107692"/>
    <lineage>
        <taxon>Bacteria</taxon>
        <taxon>Bacillati</taxon>
        <taxon>Cyanobacteriota</taxon>
        <taxon>Cyanophyceae</taxon>
        <taxon>Gomontiellales</taxon>
        <taxon>Chamaesiphonaceae</taxon>
        <taxon>Chamaesiphon</taxon>
    </lineage>
</organism>
<evidence type="ECO:0000313" key="2">
    <source>
        <dbReference type="Proteomes" id="UP000238937"/>
    </source>
</evidence>
<name>A0A2T1GFI9_9CYAN</name>